<dbReference type="SUPFAM" id="SSF52467">
    <property type="entry name" value="DHS-like NAD/FAD-binding domain"/>
    <property type="match status" value="1"/>
</dbReference>
<dbReference type="AlphaFoldDB" id="A0A158AAP3"/>
<dbReference type="Proteomes" id="UP000054851">
    <property type="component" value="Unassembled WGS sequence"/>
</dbReference>
<dbReference type="Pfam" id="PF13289">
    <property type="entry name" value="SIR2_2"/>
    <property type="match status" value="1"/>
</dbReference>
<dbReference type="STRING" id="1777140.AWB79_02132"/>
<comment type="caution">
    <text evidence="1">The sequence shown here is derived from an EMBL/GenBank/DDBJ whole genome shotgun (WGS) entry which is preliminary data.</text>
</comment>
<accession>A0A158AAP3</accession>
<dbReference type="RefSeq" id="WP_061167388.1">
    <property type="nucleotide sequence ID" value="NZ_FCOA02000005.1"/>
</dbReference>
<organism evidence="1 2">
    <name type="scientific">Caballeronia hypogeia</name>
    <dbReference type="NCBI Taxonomy" id="1777140"/>
    <lineage>
        <taxon>Bacteria</taxon>
        <taxon>Pseudomonadati</taxon>
        <taxon>Pseudomonadota</taxon>
        <taxon>Betaproteobacteria</taxon>
        <taxon>Burkholderiales</taxon>
        <taxon>Burkholderiaceae</taxon>
        <taxon>Caballeronia</taxon>
    </lineage>
</organism>
<protein>
    <submittedName>
        <fullName evidence="1">Uncharacterized protein</fullName>
    </submittedName>
</protein>
<evidence type="ECO:0000313" key="2">
    <source>
        <dbReference type="Proteomes" id="UP000054851"/>
    </source>
</evidence>
<evidence type="ECO:0000313" key="1">
    <source>
        <dbReference type="EMBL" id="SAK54904.1"/>
    </source>
</evidence>
<dbReference type="Gene3D" id="3.40.50.1220">
    <property type="entry name" value="TPP-binding domain"/>
    <property type="match status" value="1"/>
</dbReference>
<dbReference type="NCBIfam" id="NF041818">
    <property type="entry name" value="Dsr1"/>
    <property type="match status" value="1"/>
</dbReference>
<dbReference type="InterPro" id="IPR029035">
    <property type="entry name" value="DHS-like_NAD/FAD-binding_dom"/>
</dbReference>
<gene>
    <name evidence="1" type="ORF">AWB79_02132</name>
</gene>
<reference evidence="1" key="1">
    <citation type="submission" date="2016-01" db="EMBL/GenBank/DDBJ databases">
        <authorList>
            <person name="Peeters C."/>
        </authorList>
    </citation>
    <scope>NUCLEOTIDE SEQUENCE</scope>
    <source>
        <strain evidence="1">LMG 29322</strain>
    </source>
</reference>
<keyword evidence="2" id="KW-1185">Reference proteome</keyword>
<sequence length="1263" mass="144596">MQFIKNGPSVPETLLQAHEEGRVVFFCGAGISYPAGLPGFADLVERMYQAVGETPTAVQQAAFDAKQYDTAVGLLEESVRSRQIVRRELETLLKPDLSRPDALTTHDALLTLAQTRSGSSRLITTNFDRLFHHAAEVRGSSLSTFCAPFLPVPKNRWDGVVFLHGLLTERPTREDLDRLVISSGDFGLAYLTERWAARFVGELFRNYVVCFVGYSLNDPVLRYMTDALAADRLRGEAQREMFAFASYKGKAEERVRSEWRAKNVTPILYKDTRGHSLLHKTIRSWADTYGAGSRGKERIVTECVLTGPVSSTKQDDHVGRMLWAISDSGGLPAKAFAEYSPTPPLTWLEHFSDDRFTHADLPRFGVSPDSTVDSTLKFSLTFRPTPYSLSPRMSVVHDGIAAGDMDPVMSHLSQWLLRHLDDPTLVIWLAARGGRLTSPFARQLRSRLLETAKLEVSESVEEIRAFKTHSPNGIPSTEMRTLWSVVLSGRIKSAREGLRLFDWVQQFRQEGMTMLLRHQLMNLLSARVILRKPFRTSDSEPQDIEGPHKIKYLVNPEVVLASDHVRSQLDDVRELAEWKIALPQLFDTFRTALLDVFDLMSELGQADGKQDLGVWHMPSISDHWQNRNFNEWTLLIELVRDSWSAMQEAEPVRARWMLYSLLSERYPTFKRLALHAAVSETFTESGEWVEWLSDNDAWWLWSSETQREVMRLLVKKSAVLSDHASQRLQDAVLLGPPRRMYKQDLDEDRWARIVDHTQWLRLAKLEFGGATLSYEASRRLESLRKQYPQWEFGPDEREEFVHWMSGSGDPDFEAERQIKRAPRERKLLTQWLQRKPDSAFLNEDDWKNVCVSDFPVAIASLLDLAKRDIWPVERWAEALQVWSVADFVHRSWKQLARCVETMPRDTLSALANEVTWWLQEIGKDLRVHQDRFFGVCERCVLLADDKDLVNDDDPVFRAINHPVGHVTIALFNWWFANKPEDKQTLPSAFERLLRMLCDTSNVRFRHGRLILASHAVALLRVDEAWTTENLLPLFDWEVSATEARRAWVGFLWRPRLFAPLLLKLKKSFLQTALKFAELGEGRVNYASLLTLSSLEPSAVFTRVELRTATRALPEEGLEACARTLLRALTSAAEQRGEYWMTRAKPYLERIWPKSTGLATEAISSLLARVAIAAGPHFPEAFELVKGWLIPIRTPHQVIREFKTAEIGRLFPRQGLALLDAVADKRYYPPPDLGSVLEVIGASEPALRETRDFRELQDYVRRFR</sequence>
<dbReference type="OrthoDB" id="2077946at2"/>
<name>A0A158AAP3_9BURK</name>
<dbReference type="EMBL" id="FCOA02000005">
    <property type="protein sequence ID" value="SAK54904.1"/>
    <property type="molecule type" value="Genomic_DNA"/>
</dbReference>
<proteinExistence type="predicted"/>